<dbReference type="AlphaFoldDB" id="A0A6J7ZNH7"/>
<dbReference type="Proteomes" id="UP000196521">
    <property type="component" value="Chromosome"/>
</dbReference>
<evidence type="ECO:0000313" key="1">
    <source>
        <dbReference type="EMBL" id="CAC5344168.1"/>
    </source>
</evidence>
<dbReference type="EMBL" id="LR812490">
    <property type="protein sequence ID" value="CAC5344168.1"/>
    <property type="molecule type" value="Genomic_DNA"/>
</dbReference>
<accession>A0A6J7ZNH7</accession>
<organism evidence="1 2">
    <name type="scientific">Planktothrix rubescens CCAP 1459/22</name>
    <dbReference type="NCBI Taxonomy" id="329571"/>
    <lineage>
        <taxon>Bacteria</taxon>
        <taxon>Bacillati</taxon>
        <taxon>Cyanobacteriota</taxon>
        <taxon>Cyanophyceae</taxon>
        <taxon>Oscillatoriophycideae</taxon>
        <taxon>Oscillatoriales</taxon>
        <taxon>Microcoleaceae</taxon>
        <taxon>Planktothrix</taxon>
    </lineage>
</organism>
<name>A0A6J7ZNH7_PLARU</name>
<reference evidence="1" key="1">
    <citation type="submission" date="2020-05" db="EMBL/GenBank/DDBJ databases">
        <authorList>
            <consortium name="Genoscope - CEA"/>
            <person name="William W."/>
        </authorList>
    </citation>
    <scope>NUCLEOTIDE SEQUENCE [LARGE SCALE GENOMIC DNA]</scope>
    <source>
        <strain evidence="1">PCC 7821</strain>
    </source>
</reference>
<comment type="caution">
    <text evidence="1">The sequence shown here is derived from an EMBL/GenBank/DDBJ whole genome shotgun (WGS) entry which is preliminary data.</text>
</comment>
<protein>
    <submittedName>
        <fullName evidence="1">Uncharacterized protein</fullName>
    </submittedName>
</protein>
<keyword evidence="2" id="KW-1185">Reference proteome</keyword>
<sequence>MRYFYKFEIYFEQQEKQQMIVDLQFRTILNGNTFGTGTFSYN</sequence>
<evidence type="ECO:0000313" key="2">
    <source>
        <dbReference type="Proteomes" id="UP000196521"/>
    </source>
</evidence>
<proteinExistence type="predicted"/>
<gene>
    <name evidence="1" type="ORF">PLAN_40583</name>
</gene>
<dbReference type="EMBL" id="CZCZ02000014">
    <property type="protein sequence ID" value="CAC5344168.1"/>
    <property type="molecule type" value="Genomic_DNA"/>
</dbReference>